<feature type="compositionally biased region" description="Basic and acidic residues" evidence="1">
    <location>
        <begin position="96"/>
        <end position="106"/>
    </location>
</feature>
<dbReference type="AlphaFoldDB" id="A0A131YEL3"/>
<feature type="transmembrane region" description="Helical" evidence="2">
    <location>
        <begin position="70"/>
        <end position="90"/>
    </location>
</feature>
<reference evidence="3" key="1">
    <citation type="journal article" date="2016" name="Ticks Tick Borne Dis.">
        <title>De novo assembly and annotation of the salivary gland transcriptome of Rhipicephalus appendiculatus male and female ticks during blood feeding.</title>
        <authorList>
            <person name="de Castro M.H."/>
            <person name="de Klerk D."/>
            <person name="Pienaar R."/>
            <person name="Latif A.A."/>
            <person name="Rees D.J."/>
            <person name="Mans B.J."/>
        </authorList>
    </citation>
    <scope>NUCLEOTIDE SEQUENCE</scope>
    <source>
        <tissue evidence="3">Salivary glands</tissue>
    </source>
</reference>
<keyword evidence="2" id="KW-0472">Membrane</keyword>
<feature type="region of interest" description="Disordered" evidence="1">
    <location>
        <begin position="96"/>
        <end position="120"/>
    </location>
</feature>
<keyword evidence="2" id="KW-1133">Transmembrane helix</keyword>
<evidence type="ECO:0000313" key="3">
    <source>
        <dbReference type="EMBL" id="JAP77347.1"/>
    </source>
</evidence>
<protein>
    <submittedName>
        <fullName evidence="3">Uncharacterized protein</fullName>
    </submittedName>
</protein>
<sequence length="120" mass="12937">MEPIFASDDMHQSANGAATLNGAALNGATSASHAVHAVNNISSWGDMIAANASRARKLARRDDLAAAKVVGIWLGCFFFIFLVVGIPNYIQKKMREAQEKNERTPPLERGLSTGDLQHSE</sequence>
<accession>A0A131YEL3</accession>
<proteinExistence type="predicted"/>
<name>A0A131YEL3_RHIAP</name>
<evidence type="ECO:0000256" key="2">
    <source>
        <dbReference type="SAM" id="Phobius"/>
    </source>
</evidence>
<evidence type="ECO:0000256" key="1">
    <source>
        <dbReference type="SAM" id="MobiDB-lite"/>
    </source>
</evidence>
<organism evidence="3">
    <name type="scientific">Rhipicephalus appendiculatus</name>
    <name type="common">Brown ear tick</name>
    <dbReference type="NCBI Taxonomy" id="34631"/>
    <lineage>
        <taxon>Eukaryota</taxon>
        <taxon>Metazoa</taxon>
        <taxon>Ecdysozoa</taxon>
        <taxon>Arthropoda</taxon>
        <taxon>Chelicerata</taxon>
        <taxon>Arachnida</taxon>
        <taxon>Acari</taxon>
        <taxon>Parasitiformes</taxon>
        <taxon>Ixodida</taxon>
        <taxon>Ixodoidea</taxon>
        <taxon>Ixodidae</taxon>
        <taxon>Rhipicephalinae</taxon>
        <taxon>Rhipicephalus</taxon>
        <taxon>Rhipicephalus</taxon>
    </lineage>
</organism>
<keyword evidence="2" id="KW-0812">Transmembrane</keyword>
<dbReference type="EMBL" id="GEDV01011210">
    <property type="protein sequence ID" value="JAP77347.1"/>
    <property type="molecule type" value="Transcribed_RNA"/>
</dbReference>